<evidence type="ECO:0000313" key="4">
    <source>
        <dbReference type="Proteomes" id="UP000249547"/>
    </source>
</evidence>
<keyword evidence="4" id="KW-1185">Reference proteome</keyword>
<evidence type="ECO:0000259" key="2">
    <source>
        <dbReference type="Pfam" id="PF14534"/>
    </source>
</evidence>
<feature type="domain" description="DUF4440" evidence="2">
    <location>
        <begin position="29"/>
        <end position="137"/>
    </location>
</feature>
<feature type="signal peptide" evidence="1">
    <location>
        <begin position="1"/>
        <end position="21"/>
    </location>
</feature>
<dbReference type="InterPro" id="IPR032710">
    <property type="entry name" value="NTF2-like_dom_sf"/>
</dbReference>
<feature type="chain" id="PRO_5016238215" evidence="1">
    <location>
        <begin position="22"/>
        <end position="143"/>
    </location>
</feature>
<dbReference type="OrthoDB" id="120856at2"/>
<dbReference type="Proteomes" id="UP000249547">
    <property type="component" value="Unassembled WGS sequence"/>
</dbReference>
<organism evidence="3 4">
    <name type="scientific">Chitinophaga skermanii</name>
    <dbReference type="NCBI Taxonomy" id="331697"/>
    <lineage>
        <taxon>Bacteria</taxon>
        <taxon>Pseudomonadati</taxon>
        <taxon>Bacteroidota</taxon>
        <taxon>Chitinophagia</taxon>
        <taxon>Chitinophagales</taxon>
        <taxon>Chitinophagaceae</taxon>
        <taxon>Chitinophaga</taxon>
    </lineage>
</organism>
<sequence length="143" mass="16507">MRFFSILLTMVVFVGLSSAKAQNNDEQQIRNILKAQNEAWNTGNLESFMEPYWHSDSLMFIGKSGVTYGWQATLDNYKRGYPDKTAMGKLTFTFIQFKPISKDTYFVVGKWHLARTIGDLEGHYTLLWKKIKGKWNIVADHSS</sequence>
<keyword evidence="1" id="KW-0732">Signal</keyword>
<accession>A0A327QCB2</accession>
<dbReference type="EMBL" id="QLLL01000007">
    <property type="protein sequence ID" value="RAJ01508.1"/>
    <property type="molecule type" value="Genomic_DNA"/>
</dbReference>
<protein>
    <submittedName>
        <fullName evidence="3">Uncharacterized protein DUF4440</fullName>
    </submittedName>
</protein>
<dbReference type="Pfam" id="PF14534">
    <property type="entry name" value="DUF4440"/>
    <property type="match status" value="1"/>
</dbReference>
<gene>
    <name evidence="3" type="ORF">LX64_03723</name>
</gene>
<evidence type="ECO:0000256" key="1">
    <source>
        <dbReference type="SAM" id="SignalP"/>
    </source>
</evidence>
<reference evidence="3 4" key="1">
    <citation type="submission" date="2018-06" db="EMBL/GenBank/DDBJ databases">
        <title>Genomic Encyclopedia of Archaeal and Bacterial Type Strains, Phase II (KMG-II): from individual species to whole genera.</title>
        <authorList>
            <person name="Goeker M."/>
        </authorList>
    </citation>
    <scope>NUCLEOTIDE SEQUENCE [LARGE SCALE GENOMIC DNA]</scope>
    <source>
        <strain evidence="3 4">DSM 23857</strain>
    </source>
</reference>
<comment type="caution">
    <text evidence="3">The sequence shown here is derived from an EMBL/GenBank/DDBJ whole genome shotgun (WGS) entry which is preliminary data.</text>
</comment>
<dbReference type="Gene3D" id="3.10.450.50">
    <property type="match status" value="1"/>
</dbReference>
<proteinExistence type="predicted"/>
<name>A0A327QCB2_9BACT</name>
<dbReference type="InterPro" id="IPR027843">
    <property type="entry name" value="DUF4440"/>
</dbReference>
<dbReference type="AlphaFoldDB" id="A0A327QCB2"/>
<evidence type="ECO:0000313" key="3">
    <source>
        <dbReference type="EMBL" id="RAJ01508.1"/>
    </source>
</evidence>
<dbReference type="SUPFAM" id="SSF54427">
    <property type="entry name" value="NTF2-like"/>
    <property type="match status" value="1"/>
</dbReference>